<dbReference type="InterPro" id="IPR027417">
    <property type="entry name" value="P-loop_NTPase"/>
</dbReference>
<dbReference type="PANTHER" id="PTHR34301">
    <property type="entry name" value="DNA-BINDING PROTEIN-RELATED"/>
    <property type="match status" value="1"/>
</dbReference>
<evidence type="ECO:0000313" key="2">
    <source>
        <dbReference type="EMBL" id="HEH35972.1"/>
    </source>
</evidence>
<accession>A0A7J2TLQ7</accession>
<evidence type="ECO:0000259" key="1">
    <source>
        <dbReference type="Pfam" id="PF01637"/>
    </source>
</evidence>
<organism evidence="2">
    <name type="scientific">Archaeoglobus fulgidus</name>
    <dbReference type="NCBI Taxonomy" id="2234"/>
    <lineage>
        <taxon>Archaea</taxon>
        <taxon>Methanobacteriati</taxon>
        <taxon>Methanobacteriota</taxon>
        <taxon>Archaeoglobi</taxon>
        <taxon>Archaeoglobales</taxon>
        <taxon>Archaeoglobaceae</taxon>
        <taxon>Archaeoglobus</taxon>
    </lineage>
</organism>
<proteinExistence type="predicted"/>
<dbReference type="Gene3D" id="1.10.10.10">
    <property type="entry name" value="Winged helix-like DNA-binding domain superfamily/Winged helix DNA-binding domain"/>
    <property type="match status" value="1"/>
</dbReference>
<comment type="caution">
    <text evidence="2">The sequence shown here is derived from an EMBL/GenBank/DDBJ whole genome shotgun (WGS) entry which is preliminary data.</text>
</comment>
<dbReference type="Pfam" id="PF01637">
    <property type="entry name" value="ATPase_2"/>
    <property type="match status" value="1"/>
</dbReference>
<dbReference type="InterPro" id="IPR011579">
    <property type="entry name" value="ATPase_dom"/>
</dbReference>
<reference evidence="2" key="1">
    <citation type="journal article" date="2020" name="mSystems">
        <title>Genome- and Community-Level Interaction Insights into Carbon Utilization and Element Cycling Functions of Hydrothermarchaeota in Hydrothermal Sediment.</title>
        <authorList>
            <person name="Zhou Z."/>
            <person name="Liu Y."/>
            <person name="Xu W."/>
            <person name="Pan J."/>
            <person name="Luo Z.H."/>
            <person name="Li M."/>
        </authorList>
    </citation>
    <scope>NUCLEOTIDE SEQUENCE [LARGE SCALE GENOMIC DNA]</scope>
    <source>
        <strain evidence="2">SpSt-26</strain>
    </source>
</reference>
<dbReference type="EMBL" id="DSLA01000115">
    <property type="protein sequence ID" value="HEH35972.1"/>
    <property type="molecule type" value="Genomic_DNA"/>
</dbReference>
<protein>
    <submittedName>
        <fullName evidence="2">ATP-binding protein</fullName>
    </submittedName>
</protein>
<dbReference type="GO" id="GO:0005524">
    <property type="term" value="F:ATP binding"/>
    <property type="evidence" value="ECO:0007669"/>
    <property type="project" value="UniProtKB-KW"/>
</dbReference>
<gene>
    <name evidence="2" type="ORF">ENP88_07545</name>
</gene>
<keyword evidence="2" id="KW-0067">ATP-binding</keyword>
<feature type="domain" description="ATPase" evidence="1">
    <location>
        <begin position="14"/>
        <end position="254"/>
    </location>
</feature>
<dbReference type="SUPFAM" id="SSF46785">
    <property type="entry name" value="Winged helix' DNA-binding domain"/>
    <property type="match status" value="1"/>
</dbReference>
<sequence>MLFDPRPKERREDLFDREEEIEKLKKSISNQPMTLLLGIRRIGKTSVLKVALNELGAPYVYLDLRSLEDYSRASLYRLLSEAISGILPKWKRLGEFLKKVRGVSVYGFRAEFDWKERSLTLSEILGTLNRFAGETEKGFLIVAFDEAQIFRNFSGGKGRIDFGRILAYAYDNLTNLRLVLTGSEAGLLFDALRLEDPSSPLYGRYINIIRLERFDREKSIGFLRKGFEELEMNVSEDMLHEICKRVDGIVGWLTYFGCSVYESKKVEREVLDEVTERALRLVENELEKVFGKSRYYRLVLKAVSIGMDSWTGIKRAVEAWLGKPLHNAQISRIIGNLIDLGLLEKTGDRYLIPDPLISEYCRRL</sequence>
<dbReference type="InterPro" id="IPR036390">
    <property type="entry name" value="WH_DNA-bd_sf"/>
</dbReference>
<dbReference type="Gene3D" id="1.10.8.60">
    <property type="match status" value="1"/>
</dbReference>
<dbReference type="PANTHER" id="PTHR34301:SF8">
    <property type="entry name" value="ATPASE DOMAIN-CONTAINING PROTEIN"/>
    <property type="match status" value="1"/>
</dbReference>
<dbReference type="AlphaFoldDB" id="A0A7J2TLQ7"/>
<dbReference type="Gene3D" id="3.40.50.300">
    <property type="entry name" value="P-loop containing nucleotide triphosphate hydrolases"/>
    <property type="match status" value="1"/>
</dbReference>
<dbReference type="InterPro" id="IPR036388">
    <property type="entry name" value="WH-like_DNA-bd_sf"/>
</dbReference>
<keyword evidence="2" id="KW-0547">Nucleotide-binding</keyword>
<dbReference type="SUPFAM" id="SSF52540">
    <property type="entry name" value="P-loop containing nucleoside triphosphate hydrolases"/>
    <property type="match status" value="1"/>
</dbReference>
<name>A0A7J2TLQ7_ARCFL</name>